<proteinExistence type="predicted"/>
<feature type="region of interest" description="Disordered" evidence="9">
    <location>
        <begin position="155"/>
        <end position="174"/>
    </location>
</feature>
<reference evidence="11 12" key="1">
    <citation type="journal article" date="2018" name="Nat. Ecol. Evol.">
        <title>Shark genomes provide insights into elasmobranch evolution and the origin of vertebrates.</title>
        <authorList>
            <person name="Hara Y"/>
            <person name="Yamaguchi K"/>
            <person name="Onimaru K"/>
            <person name="Kadota M"/>
            <person name="Koyanagi M"/>
            <person name="Keeley SD"/>
            <person name="Tatsumi K"/>
            <person name="Tanaka K"/>
            <person name="Motone F"/>
            <person name="Kageyama Y"/>
            <person name="Nozu R"/>
            <person name="Adachi N"/>
            <person name="Nishimura O"/>
            <person name="Nakagawa R"/>
            <person name="Tanegashima C"/>
            <person name="Kiyatake I"/>
            <person name="Matsumoto R"/>
            <person name="Murakumo K"/>
            <person name="Nishida K"/>
            <person name="Terakita A"/>
            <person name="Kuratani S"/>
            <person name="Sato K"/>
            <person name="Hyodo S Kuraku.S."/>
        </authorList>
    </citation>
    <scope>NUCLEOTIDE SEQUENCE [LARGE SCALE GENOMIC DNA]</scope>
</reference>
<dbReference type="OMA" id="TCTCIST"/>
<evidence type="ECO:0000256" key="8">
    <source>
        <dbReference type="ARBA" id="ARBA00023242"/>
    </source>
</evidence>
<dbReference type="PANTHER" id="PTHR45888">
    <property type="entry name" value="HL01030P-RELATED"/>
    <property type="match status" value="1"/>
</dbReference>
<feature type="region of interest" description="Disordered" evidence="9">
    <location>
        <begin position="212"/>
        <end position="240"/>
    </location>
</feature>
<keyword evidence="12" id="KW-1185">Reference proteome</keyword>
<sequence length="338" mass="37512">MSVIYQRYFTWVKYRTFRRNDSGSTGFANPDQILQRACWLMVGLKVSSLELLAGFKRMSSEDKSVEPSDLGPPPLSAALVTAPVGSPVNNDKRPRGRPRKDGTTPLQKKKKPRSRGKTVIEDEDSMDGLEATENAMETDIKDDSLEEDILTEMETNEQSSLLQRSISEDSASSITSVNLDTKTSNEQLCALCYCGERSSLGQGELKRFNPTPDFILQRKSPSQAKQDGTDLEDVNDKSHKQCSTSQRWQQKSPCHAAMPISTCINVPVASEEQTSRYWDELTQVGLPDGIDVQALFEPSGHCWVHQCCAEWSSGVRQTDEQVLLNVDKAVLSGIAEVS</sequence>
<keyword evidence="6" id="KW-0805">Transcription regulation</keyword>
<name>A0A401SYD8_CHIPU</name>
<dbReference type="PROSITE" id="PS51805">
    <property type="entry name" value="EPHD"/>
    <property type="match status" value="1"/>
</dbReference>
<dbReference type="GO" id="GO:0044666">
    <property type="term" value="C:MLL3/4 complex"/>
    <property type="evidence" value="ECO:0007669"/>
    <property type="project" value="TreeGrafter"/>
</dbReference>
<keyword evidence="8" id="KW-0539">Nucleus</keyword>
<evidence type="ECO:0000256" key="1">
    <source>
        <dbReference type="ARBA" id="ARBA00004123"/>
    </source>
</evidence>
<feature type="domain" description="PHD-type" evidence="10">
    <location>
        <begin position="280"/>
        <end position="338"/>
    </location>
</feature>
<evidence type="ECO:0000256" key="7">
    <source>
        <dbReference type="ARBA" id="ARBA00023163"/>
    </source>
</evidence>
<dbReference type="GO" id="GO:0045944">
    <property type="term" value="P:positive regulation of transcription by RNA polymerase II"/>
    <property type="evidence" value="ECO:0007669"/>
    <property type="project" value="TreeGrafter"/>
</dbReference>
<dbReference type="GO" id="GO:0042800">
    <property type="term" value="F:histone H3K4 methyltransferase activity"/>
    <property type="evidence" value="ECO:0007669"/>
    <property type="project" value="TreeGrafter"/>
</dbReference>
<dbReference type="GO" id="GO:0003713">
    <property type="term" value="F:transcription coactivator activity"/>
    <property type="evidence" value="ECO:0007669"/>
    <property type="project" value="TreeGrafter"/>
</dbReference>
<dbReference type="InterPro" id="IPR034732">
    <property type="entry name" value="EPHD"/>
</dbReference>
<evidence type="ECO:0000259" key="10">
    <source>
        <dbReference type="PROSITE" id="PS51805"/>
    </source>
</evidence>
<comment type="subcellular location">
    <subcellularLocation>
        <location evidence="1">Nucleus</location>
    </subcellularLocation>
</comment>
<evidence type="ECO:0000256" key="3">
    <source>
        <dbReference type="ARBA" id="ARBA00022737"/>
    </source>
</evidence>
<dbReference type="AlphaFoldDB" id="A0A401SYD8"/>
<dbReference type="STRING" id="137246.A0A401SYD8"/>
<organism evidence="11 12">
    <name type="scientific">Chiloscyllium punctatum</name>
    <name type="common">Brownbanded bambooshark</name>
    <name type="synonym">Hemiscyllium punctatum</name>
    <dbReference type="NCBI Taxonomy" id="137246"/>
    <lineage>
        <taxon>Eukaryota</taxon>
        <taxon>Metazoa</taxon>
        <taxon>Chordata</taxon>
        <taxon>Craniata</taxon>
        <taxon>Vertebrata</taxon>
        <taxon>Chondrichthyes</taxon>
        <taxon>Elasmobranchii</taxon>
        <taxon>Galeomorphii</taxon>
        <taxon>Galeoidea</taxon>
        <taxon>Orectolobiformes</taxon>
        <taxon>Hemiscylliidae</taxon>
        <taxon>Chiloscyllium</taxon>
    </lineage>
</organism>
<keyword evidence="4" id="KW-0863">Zinc-finger</keyword>
<keyword evidence="3" id="KW-0677">Repeat</keyword>
<feature type="region of interest" description="Disordered" evidence="9">
    <location>
        <begin position="62"/>
        <end position="142"/>
    </location>
</feature>
<evidence type="ECO:0000256" key="9">
    <source>
        <dbReference type="SAM" id="MobiDB-lite"/>
    </source>
</evidence>
<keyword evidence="2" id="KW-0479">Metal-binding</keyword>
<dbReference type="Proteomes" id="UP000287033">
    <property type="component" value="Unassembled WGS sequence"/>
</dbReference>
<accession>A0A401SYD8</accession>
<dbReference type="EMBL" id="BEZZ01000695">
    <property type="protein sequence ID" value="GCC35405.1"/>
    <property type="molecule type" value="Genomic_DNA"/>
</dbReference>
<evidence type="ECO:0000256" key="5">
    <source>
        <dbReference type="ARBA" id="ARBA00022833"/>
    </source>
</evidence>
<evidence type="ECO:0000256" key="6">
    <source>
        <dbReference type="ARBA" id="ARBA00023015"/>
    </source>
</evidence>
<evidence type="ECO:0000313" key="11">
    <source>
        <dbReference type="EMBL" id="GCC35405.1"/>
    </source>
</evidence>
<gene>
    <name evidence="11" type="ORF">chiPu_0013888</name>
</gene>
<dbReference type="GO" id="GO:0008270">
    <property type="term" value="F:zinc ion binding"/>
    <property type="evidence" value="ECO:0007669"/>
    <property type="project" value="UniProtKB-KW"/>
</dbReference>
<evidence type="ECO:0000256" key="4">
    <source>
        <dbReference type="ARBA" id="ARBA00022771"/>
    </source>
</evidence>
<evidence type="ECO:0000313" key="12">
    <source>
        <dbReference type="Proteomes" id="UP000287033"/>
    </source>
</evidence>
<dbReference type="PANTHER" id="PTHR45888:SF1">
    <property type="entry name" value="HISTONE-LYSINE N-METHYLTRANSFERASE 2C"/>
    <property type="match status" value="1"/>
</dbReference>
<evidence type="ECO:0000256" key="2">
    <source>
        <dbReference type="ARBA" id="ARBA00022723"/>
    </source>
</evidence>
<keyword evidence="5" id="KW-0862">Zinc</keyword>
<comment type="caution">
    <text evidence="11">The sequence shown here is derived from an EMBL/GenBank/DDBJ whole genome shotgun (WGS) entry which is preliminary data.</text>
</comment>
<keyword evidence="7" id="KW-0804">Transcription</keyword>
<protein>
    <recommendedName>
        <fullName evidence="10">PHD-type domain-containing protein</fullName>
    </recommendedName>
</protein>
<feature type="compositionally biased region" description="Basic residues" evidence="9">
    <location>
        <begin position="107"/>
        <end position="116"/>
    </location>
</feature>
<dbReference type="OrthoDB" id="308383at2759"/>